<dbReference type="Gene3D" id="3.40.50.1820">
    <property type="entry name" value="alpha/beta hydrolase"/>
    <property type="match status" value="1"/>
</dbReference>
<name>A0A1X9N6U3_9GAMM</name>
<dbReference type="GO" id="GO:0008236">
    <property type="term" value="F:serine-type peptidase activity"/>
    <property type="evidence" value="ECO:0007669"/>
    <property type="project" value="InterPro"/>
</dbReference>
<dbReference type="EMBL" id="CP019343">
    <property type="protein sequence ID" value="ARN73820.1"/>
    <property type="molecule type" value="Genomic_DNA"/>
</dbReference>
<proteinExistence type="predicted"/>
<dbReference type="SUPFAM" id="SSF82171">
    <property type="entry name" value="DPP6 N-terminal domain-like"/>
    <property type="match status" value="1"/>
</dbReference>
<dbReference type="KEGG" id="osg:BST96_06650"/>
<dbReference type="SUPFAM" id="SSF53474">
    <property type="entry name" value="alpha/beta-Hydrolases"/>
    <property type="match status" value="1"/>
</dbReference>
<dbReference type="PANTHER" id="PTHR11731:SF193">
    <property type="entry name" value="DIPEPTIDYL PEPTIDASE 9"/>
    <property type="match status" value="1"/>
</dbReference>
<dbReference type="InterPro" id="IPR002469">
    <property type="entry name" value="Peptidase_S9B_N"/>
</dbReference>
<evidence type="ECO:0008006" key="5">
    <source>
        <dbReference type="Google" id="ProtNLM"/>
    </source>
</evidence>
<dbReference type="OrthoDB" id="1094230at2"/>
<dbReference type="AlphaFoldDB" id="A0A1X9N6U3"/>
<accession>A0A1X9N6U3</accession>
<dbReference type="GO" id="GO:0006508">
    <property type="term" value="P:proteolysis"/>
    <property type="evidence" value="ECO:0007669"/>
    <property type="project" value="InterPro"/>
</dbReference>
<protein>
    <recommendedName>
        <fullName evidence="5">Peptidase S9 prolyl oligopeptidase catalytic domain-containing protein</fullName>
    </recommendedName>
</protein>
<dbReference type="Gene3D" id="2.140.10.30">
    <property type="entry name" value="Dipeptidylpeptidase IV, N-terminal domain"/>
    <property type="match status" value="1"/>
</dbReference>
<dbReference type="RefSeq" id="WP_085757940.1">
    <property type="nucleotide sequence ID" value="NZ_CP019343.1"/>
</dbReference>
<gene>
    <name evidence="3" type="ORF">BST96_06650</name>
</gene>
<dbReference type="InterPro" id="IPR029058">
    <property type="entry name" value="AB_hydrolase_fold"/>
</dbReference>
<reference evidence="3 4" key="1">
    <citation type="submission" date="2016-11" db="EMBL/GenBank/DDBJ databases">
        <title>Trade-off between light-utilization and light-protection in marine flavobacteria.</title>
        <authorList>
            <person name="Kumagai Y."/>
        </authorList>
    </citation>
    <scope>NUCLEOTIDE SEQUENCE [LARGE SCALE GENOMIC DNA]</scope>
    <source>
        <strain evidence="3 4">NBRC 107125</strain>
    </source>
</reference>
<feature type="domain" description="Dipeptidylpeptidase IV N-terminal" evidence="2">
    <location>
        <begin position="130"/>
        <end position="450"/>
    </location>
</feature>
<dbReference type="Pfam" id="PF00930">
    <property type="entry name" value="DPPIV_N"/>
    <property type="match status" value="1"/>
</dbReference>
<dbReference type="Pfam" id="PF00326">
    <property type="entry name" value="Peptidase_S9"/>
    <property type="match status" value="1"/>
</dbReference>
<dbReference type="GO" id="GO:0008239">
    <property type="term" value="F:dipeptidyl-peptidase activity"/>
    <property type="evidence" value="ECO:0007669"/>
    <property type="project" value="TreeGrafter"/>
</dbReference>
<sequence>MNSDQIVISATRKECAGEETDLPADMGDRYDRAQFMWQLMMGQKKASWNTTVYPHWIGNSDNFWYKRETKHGIEYRLVNAINKSNHLAFQHKILASTLSKASGETVDSSNLPLENEQISLNPLKVNFVAYDQYWQYDEASRSCVPLARYHGDWIVSPDGSKAVFSRDYNLWLVNLINGQECALTNDGSRHYAYATTASTYGRQEFLTLETLWSPDSRQLFTHVRDTRQVKAGPPLIQYVPTDGTFRPKDIGDNRHVGFSQDKHAETYQFLAIDVTSGQLTKANLRPSLTLWPPYVGFFTAQNGWWGQDSRRAYFTDISHDDHTGRLIEFDTHTGLTKVLIEDTNEGYFSFVPYSHLRPLLTVLPETDELIWYSVRNGWPHLYLYDLNSGNLKHQITEGDWSVRNIIHVDLSRRELLIQTAERIKGKNPYYCDICRVNIDNGEITTLLSTDHEYVVLDGRSRVSSFDAKSRGASCTGNYIVTTRSRADELPVSLLLDRQGEPLMELEQATLSGMPKDWSLPEPVMLKGADDETDIYAVIFRPSNFSADNSYPVVDITYPGLTTPAGSFSNATGGGVGMYIGASIAELGFIAVSMETRGGVLRNETFMTYQDPKIPIGNFDYYNHLDQIAGLKQMATRYPYMDLNRVGVCTIGTVPSALTGLMAYPDFFKVGVSVNALSDMRLFGMFAGFSGRRNLKGNIEELFDGLQGKLLIMHGMLDDVVPVAVPLRLAETLFKAGKPIDMLLLPNEGHTMSAQAMTYAWDYMVKHLMGVTPPRERKDSYQR</sequence>
<dbReference type="Proteomes" id="UP000193450">
    <property type="component" value="Chromosome"/>
</dbReference>
<dbReference type="InterPro" id="IPR001375">
    <property type="entry name" value="Peptidase_S9_cat"/>
</dbReference>
<feature type="domain" description="Peptidase S9 prolyl oligopeptidase catalytic" evidence="1">
    <location>
        <begin position="583"/>
        <end position="754"/>
    </location>
</feature>
<evidence type="ECO:0000313" key="3">
    <source>
        <dbReference type="EMBL" id="ARN73820.1"/>
    </source>
</evidence>
<evidence type="ECO:0000259" key="1">
    <source>
        <dbReference type="Pfam" id="PF00326"/>
    </source>
</evidence>
<dbReference type="PANTHER" id="PTHR11731">
    <property type="entry name" value="PROTEASE FAMILY S9B,C DIPEPTIDYL-PEPTIDASE IV-RELATED"/>
    <property type="match status" value="1"/>
</dbReference>
<evidence type="ECO:0000259" key="2">
    <source>
        <dbReference type="Pfam" id="PF00930"/>
    </source>
</evidence>
<keyword evidence="4" id="KW-1185">Reference proteome</keyword>
<evidence type="ECO:0000313" key="4">
    <source>
        <dbReference type="Proteomes" id="UP000193450"/>
    </source>
</evidence>
<dbReference type="STRING" id="716816.BST96_06650"/>
<dbReference type="InterPro" id="IPR050278">
    <property type="entry name" value="Serine_Prot_S9B/DPPIV"/>
</dbReference>
<organism evidence="3 4">
    <name type="scientific">Oceanicoccus sagamiensis</name>
    <dbReference type="NCBI Taxonomy" id="716816"/>
    <lineage>
        <taxon>Bacteria</taxon>
        <taxon>Pseudomonadati</taxon>
        <taxon>Pseudomonadota</taxon>
        <taxon>Gammaproteobacteria</taxon>
        <taxon>Cellvibrionales</taxon>
        <taxon>Spongiibacteraceae</taxon>
        <taxon>Oceanicoccus</taxon>
    </lineage>
</organism>